<dbReference type="Proteomes" id="UP000095283">
    <property type="component" value="Unplaced"/>
</dbReference>
<organism evidence="1 2">
    <name type="scientific">Heterorhabditis bacteriophora</name>
    <name type="common">Entomopathogenic nematode worm</name>
    <dbReference type="NCBI Taxonomy" id="37862"/>
    <lineage>
        <taxon>Eukaryota</taxon>
        <taxon>Metazoa</taxon>
        <taxon>Ecdysozoa</taxon>
        <taxon>Nematoda</taxon>
        <taxon>Chromadorea</taxon>
        <taxon>Rhabditida</taxon>
        <taxon>Rhabditina</taxon>
        <taxon>Rhabditomorpha</taxon>
        <taxon>Strongyloidea</taxon>
        <taxon>Heterorhabditidae</taxon>
        <taxon>Heterorhabditis</taxon>
    </lineage>
</organism>
<proteinExistence type="predicted"/>
<sequence>MCEIFDNRQEKFIVYLRPLRAYLIKVQQSLKIFECELERGIKTRNSAQKTVQTIKTTIQKITKLTTHNELNIPPDENEVLRKISYDLTVLCRVIEEVASYAPEIVRCGPHKNPREEVTFSKNSENEDNMDKASSNLIDENCSTIEKLLNFIDKKTERRWWLKDGIVDMLDQYFLKHTKPEEIKLSIITTLPGLSSKH</sequence>
<keyword evidence="1" id="KW-1185">Reference proteome</keyword>
<evidence type="ECO:0000313" key="1">
    <source>
        <dbReference type="Proteomes" id="UP000095283"/>
    </source>
</evidence>
<dbReference type="WBParaSite" id="Hba_01775">
    <property type="protein sequence ID" value="Hba_01775"/>
    <property type="gene ID" value="Hba_01775"/>
</dbReference>
<protein>
    <submittedName>
        <fullName evidence="2">Mediator complex subunit 15</fullName>
    </submittedName>
</protein>
<dbReference type="AlphaFoldDB" id="A0A1I7WAQ2"/>
<reference evidence="2" key="1">
    <citation type="submission" date="2016-11" db="UniProtKB">
        <authorList>
            <consortium name="WormBaseParasite"/>
        </authorList>
    </citation>
    <scope>IDENTIFICATION</scope>
</reference>
<evidence type="ECO:0000313" key="2">
    <source>
        <dbReference type="WBParaSite" id="Hba_01775"/>
    </source>
</evidence>
<name>A0A1I7WAQ2_HETBA</name>
<accession>A0A1I7WAQ2</accession>